<feature type="compositionally biased region" description="Low complexity" evidence="1">
    <location>
        <begin position="162"/>
        <end position="187"/>
    </location>
</feature>
<feature type="region of interest" description="Disordered" evidence="1">
    <location>
        <begin position="575"/>
        <end position="606"/>
    </location>
</feature>
<dbReference type="CDD" id="cd00072">
    <property type="entry name" value="GYF"/>
    <property type="match status" value="1"/>
</dbReference>
<evidence type="ECO:0000313" key="4">
    <source>
        <dbReference type="EMBL" id="CAF1312453.1"/>
    </source>
</evidence>
<dbReference type="EMBL" id="CAJNOM010000277">
    <property type="protein sequence ID" value="CAF1312453.1"/>
    <property type="molecule type" value="Genomic_DNA"/>
</dbReference>
<feature type="compositionally biased region" description="Acidic residues" evidence="1">
    <location>
        <begin position="251"/>
        <end position="260"/>
    </location>
</feature>
<feature type="compositionally biased region" description="Acidic residues" evidence="1">
    <location>
        <begin position="350"/>
        <end position="360"/>
    </location>
</feature>
<feature type="compositionally biased region" description="Polar residues" evidence="1">
    <location>
        <begin position="308"/>
        <end position="317"/>
    </location>
</feature>
<feature type="compositionally biased region" description="Polar residues" evidence="1">
    <location>
        <begin position="189"/>
        <end position="199"/>
    </location>
</feature>
<feature type="compositionally biased region" description="Low complexity" evidence="1">
    <location>
        <begin position="1072"/>
        <end position="1108"/>
    </location>
</feature>
<dbReference type="SMART" id="SM00444">
    <property type="entry name" value="GYF"/>
    <property type="match status" value="1"/>
</dbReference>
<dbReference type="OrthoDB" id="48509at2759"/>
<reference evidence="3" key="1">
    <citation type="submission" date="2021-02" db="EMBL/GenBank/DDBJ databases">
        <authorList>
            <person name="Nowell W R."/>
        </authorList>
    </citation>
    <scope>NUCLEOTIDE SEQUENCE</scope>
</reference>
<feature type="compositionally biased region" description="Polar residues" evidence="1">
    <location>
        <begin position="980"/>
        <end position="992"/>
    </location>
</feature>
<dbReference type="PROSITE" id="PS50829">
    <property type="entry name" value="GYF"/>
    <property type="match status" value="1"/>
</dbReference>
<dbReference type="EMBL" id="CAJNOM010000278">
    <property type="protein sequence ID" value="CAF1313305.1"/>
    <property type="molecule type" value="Genomic_DNA"/>
</dbReference>
<dbReference type="InterPro" id="IPR035445">
    <property type="entry name" value="GYF-like_dom_sf"/>
</dbReference>
<feature type="compositionally biased region" description="Low complexity" evidence="1">
    <location>
        <begin position="669"/>
        <end position="685"/>
    </location>
</feature>
<comment type="caution">
    <text evidence="3">The sequence shown here is derived from an EMBL/GenBank/DDBJ whole genome shotgun (WGS) entry which is preliminary data.</text>
</comment>
<accession>A0A814PBL0</accession>
<proteinExistence type="predicted"/>
<feature type="region of interest" description="Disordered" evidence="1">
    <location>
        <begin position="1013"/>
        <end position="1032"/>
    </location>
</feature>
<feature type="compositionally biased region" description="Polar residues" evidence="1">
    <location>
        <begin position="128"/>
        <end position="139"/>
    </location>
</feature>
<dbReference type="InterPro" id="IPR051640">
    <property type="entry name" value="GRB10-interact_GYF"/>
</dbReference>
<dbReference type="PANTHER" id="PTHR14445">
    <property type="entry name" value="GRB10 INTERACTING GYF PROTEIN"/>
    <property type="match status" value="1"/>
</dbReference>
<organism evidence="3 7">
    <name type="scientific">Adineta steineri</name>
    <dbReference type="NCBI Taxonomy" id="433720"/>
    <lineage>
        <taxon>Eukaryota</taxon>
        <taxon>Metazoa</taxon>
        <taxon>Spiralia</taxon>
        <taxon>Gnathifera</taxon>
        <taxon>Rotifera</taxon>
        <taxon>Eurotatoria</taxon>
        <taxon>Bdelloidea</taxon>
        <taxon>Adinetida</taxon>
        <taxon>Adinetidae</taxon>
        <taxon>Adineta</taxon>
    </lineage>
</organism>
<feature type="region of interest" description="Disordered" evidence="1">
    <location>
        <begin position="1038"/>
        <end position="1125"/>
    </location>
</feature>
<name>A0A814PBL0_9BILA</name>
<feature type="domain" description="GYF" evidence="2">
    <location>
        <begin position="517"/>
        <end position="572"/>
    </location>
</feature>
<gene>
    <name evidence="3" type="ORF">BJG266_LOCUS21482</name>
    <name evidence="4" type="ORF">QVE165_LOCUS31867</name>
    <name evidence="5" type="ORF">QVE165_LOCUS31913</name>
</gene>
<dbReference type="SUPFAM" id="SSF55277">
    <property type="entry name" value="GYF domain"/>
    <property type="match status" value="1"/>
</dbReference>
<feature type="compositionally biased region" description="Polar residues" evidence="1">
    <location>
        <begin position="394"/>
        <end position="413"/>
    </location>
</feature>
<evidence type="ECO:0000313" key="5">
    <source>
        <dbReference type="EMBL" id="CAF1313305.1"/>
    </source>
</evidence>
<feature type="compositionally biased region" description="Polar residues" evidence="1">
    <location>
        <begin position="1014"/>
        <end position="1032"/>
    </location>
</feature>
<feature type="compositionally biased region" description="Low complexity" evidence="1">
    <location>
        <begin position="274"/>
        <end position="288"/>
    </location>
</feature>
<dbReference type="PANTHER" id="PTHR14445:SF36">
    <property type="entry name" value="FI03272P-RELATED"/>
    <property type="match status" value="1"/>
</dbReference>
<feature type="compositionally biased region" description="Gly residues" evidence="1">
    <location>
        <begin position="143"/>
        <end position="157"/>
    </location>
</feature>
<feature type="compositionally biased region" description="Polar residues" evidence="1">
    <location>
        <begin position="363"/>
        <end position="382"/>
    </location>
</feature>
<dbReference type="InterPro" id="IPR003169">
    <property type="entry name" value="GYF"/>
</dbReference>
<feature type="compositionally biased region" description="Polar residues" evidence="1">
    <location>
        <begin position="263"/>
        <end position="273"/>
    </location>
</feature>
<evidence type="ECO:0000313" key="3">
    <source>
        <dbReference type="EMBL" id="CAF1103451.1"/>
    </source>
</evidence>
<feature type="region of interest" description="Disordered" evidence="1">
    <location>
        <begin position="1231"/>
        <end position="1291"/>
    </location>
</feature>
<dbReference type="Gene3D" id="3.30.1490.40">
    <property type="match status" value="1"/>
</dbReference>
<feature type="region of interest" description="Disordered" evidence="1">
    <location>
        <begin position="924"/>
        <end position="992"/>
    </location>
</feature>
<feature type="region of interest" description="Disordered" evidence="1">
    <location>
        <begin position="116"/>
        <end position="429"/>
    </location>
</feature>
<feature type="compositionally biased region" description="Low complexity" evidence="1">
    <location>
        <begin position="928"/>
        <end position="950"/>
    </location>
</feature>
<feature type="region of interest" description="Disordered" evidence="1">
    <location>
        <begin position="764"/>
        <end position="786"/>
    </location>
</feature>
<evidence type="ECO:0000313" key="6">
    <source>
        <dbReference type="Proteomes" id="UP000663832"/>
    </source>
</evidence>
<dbReference type="EMBL" id="CAJNOI010000128">
    <property type="protein sequence ID" value="CAF1103451.1"/>
    <property type="molecule type" value="Genomic_DNA"/>
</dbReference>
<feature type="compositionally biased region" description="Polar residues" evidence="1">
    <location>
        <begin position="957"/>
        <end position="973"/>
    </location>
</feature>
<dbReference type="Pfam" id="PF02213">
    <property type="entry name" value="GYF"/>
    <property type="match status" value="1"/>
</dbReference>
<evidence type="ECO:0000256" key="1">
    <source>
        <dbReference type="SAM" id="MobiDB-lite"/>
    </source>
</evidence>
<feature type="compositionally biased region" description="Low complexity" evidence="1">
    <location>
        <begin position="1039"/>
        <end position="1050"/>
    </location>
</feature>
<feature type="compositionally biased region" description="Basic and acidic residues" evidence="1">
    <location>
        <begin position="331"/>
        <end position="349"/>
    </location>
</feature>
<dbReference type="Proteomes" id="UP000663877">
    <property type="component" value="Unassembled WGS sequence"/>
</dbReference>
<keyword evidence="6" id="KW-1185">Reference proteome</keyword>
<dbReference type="GO" id="GO:0005829">
    <property type="term" value="C:cytosol"/>
    <property type="evidence" value="ECO:0007669"/>
    <property type="project" value="TreeGrafter"/>
</dbReference>
<feature type="compositionally biased region" description="Basic and acidic residues" evidence="1">
    <location>
        <begin position="291"/>
        <end position="306"/>
    </location>
</feature>
<protein>
    <recommendedName>
        <fullName evidence="2">GYF domain-containing protein</fullName>
    </recommendedName>
</protein>
<feature type="compositionally biased region" description="Basic residues" evidence="1">
    <location>
        <begin position="1255"/>
        <end position="1264"/>
    </location>
</feature>
<evidence type="ECO:0000259" key="2">
    <source>
        <dbReference type="PROSITE" id="PS50829"/>
    </source>
</evidence>
<sequence length="1291" mass="144003">MTSTTVAQHTTQPLNFGPEWLRALSTPDSATSIPTSGGSSSGNVFKFSATKYRYSKDEILALRANISERLTENTQNEIIENLRDVESVFRPNAMEPLALTAPTPEETVKMNALSSYISGRTPGGAGRTGSNTQQSQQEPRNTRGGGSMSNGRGGSRGRGGRDNTYGSNRGNNNNSDDNGENGNTGDETAGSSSSWSRSNYHPRGGSFGNRIRSFDDRDQSQTFRRGGGGGGGGPSSSTRQTADGWRRSRGDDDDSNEQNEDSPTTANGSTSWASRGGPSKRGGSSSSSMDLRTKSNEKWNSNDDRPGPSNSYESNQQRGGGSGWRTNASTSDRDFNSRRPPVKRDRMPEWMDDDNNDDEDNHLSNATFEQDGTFTRSSAVRQNNNNTNNELERTQSQSGSDETLPQNNAIPTQQEEESKPEKTLPQIDTTTTNNAPIVAESVVSQPTPPVQQSHSTWDDDFDHSDVATAVVESTLAEATDYSPPISARSKSRLISMEQTHPTASIIPQPRAPLIIDDKQWFYKDPQNTVQGPFSSADMERWFTAGYFTILLPVKRLGETQFTTIQQLTKELGRLPFRSDAPSLPSTPVQKQQPIVPEPQKFNPMTYATSSVSNNAFIDDYLMQQQQSRQNAQHSLLFNRQTSMPISSNDRKTISSPSNISSQLQTYFNSQQQQQQQQQQPQSSSSIFPSNIVTDPAIIYQQQLQRSMSSTNSQQSNPISYDDMQRSFRQLSSHSTSSNNNNSLFFPSNVSVSQQQSNDLMSRLTQAMQTRSKQQQQQEKFEEERRRELEMERLKSYEQARLQREEAERRKIQDNRQINFEQLTKTIENKNQSSADFEQILAYQSLQYQKEQAKLEAQQAENVRRYQQHYREQQPQQSMYKIPETANWPRHLSQNNDSTQLLNFTDIQKQEQDRRSHEATAFAHQYGKSEILPIPNSSPSLSSPSTNKPSSWARTLFAGSNNGNSNIPSTPSHILSDHNTNENTGIESSSASITSYNQQATNAVLSLLNIHPKSRSVTNQQPTPWNGTNNISNTSLQDLQRQQAQNEMRQQQPHHILSDHSSTSTPVWGSNFQQPPTASQQSPSSSSALLWNNQQSTLSSKSSNKPSTPWTELKPTSPSAIIPAKINPTNDDVIKSEREAKHLYTQTRTQDALSKWTQTQFKDNLKDIDVPTLIQLLKDIDNAGEIIEYVQPYIGSVSKAKEFANDFLSKRNQLANAEPDLDNERLNELVMAPTSSNDNSGSGGDEGFQLASSNGQKKKAKKMKGQKIDVKQLGFMVNNRPEQRDDIDKVPM</sequence>
<feature type="compositionally biased region" description="Low complexity" evidence="1">
    <location>
        <begin position="764"/>
        <end position="777"/>
    </location>
</feature>
<feature type="compositionally biased region" description="Polar residues" evidence="1">
    <location>
        <begin position="583"/>
        <end position="592"/>
    </location>
</feature>
<feature type="region of interest" description="Disordered" evidence="1">
    <location>
        <begin position="666"/>
        <end position="689"/>
    </location>
</feature>
<feature type="compositionally biased region" description="Basic and acidic residues" evidence="1">
    <location>
        <begin position="1280"/>
        <end position="1291"/>
    </location>
</feature>
<feature type="compositionally biased region" description="Gly residues" evidence="1">
    <location>
        <begin position="225"/>
        <end position="234"/>
    </location>
</feature>
<dbReference type="Proteomes" id="UP000663832">
    <property type="component" value="Unassembled WGS sequence"/>
</dbReference>
<feature type="compositionally biased region" description="Polar residues" evidence="1">
    <location>
        <begin position="1058"/>
        <end position="1071"/>
    </location>
</feature>
<evidence type="ECO:0000313" key="7">
    <source>
        <dbReference type="Proteomes" id="UP000663877"/>
    </source>
</evidence>